<evidence type="ECO:0000256" key="2">
    <source>
        <dbReference type="ARBA" id="ARBA00023014"/>
    </source>
</evidence>
<dbReference type="PANTHER" id="PTHR47354">
    <property type="entry name" value="NADH OXIDOREDUCTASE HCR"/>
    <property type="match status" value="1"/>
</dbReference>
<dbReference type="EMBL" id="CAXAMM010027842">
    <property type="protein sequence ID" value="CAK9061670.1"/>
    <property type="molecule type" value="Genomic_DNA"/>
</dbReference>
<evidence type="ECO:0000313" key="6">
    <source>
        <dbReference type="Proteomes" id="UP001642464"/>
    </source>
</evidence>
<dbReference type="PROSITE" id="PS51085">
    <property type="entry name" value="2FE2S_FER_2"/>
    <property type="match status" value="1"/>
</dbReference>
<sequence length="318" mass="34150">MAPFVAPPVFDFWAQKVNRTLSWERPLARVVGRRVTARGVVTLQLRANRHFRGFQAGQHVPVSVEVDGVRMTRTYSPVTPWRADGRLSITVKAVAGGKVSNALLHDVAVGDVLELGPAFGDMVLPADAASRRWLLVAGGSGITPLMCLLRALLAENPEADITLMQWARELLPTEQTGRPDDALFRAQMPDLGNRSVRACGPWGFVDAVRSLLAGHCADFASESFTPPPANVSAGEAVTVTLALSGRQLQVPSGVPLLESLEAAGLQPEHGCRMGVCNTCVCNKRDGSTEHVHSARRDDEAGPVRLCVSAPRSDITLEL</sequence>
<keyword evidence="1" id="KW-0408">Iron</keyword>
<comment type="caution">
    <text evidence="5">The sequence shown here is derived from an EMBL/GenBank/DDBJ whole genome shotgun (WGS) entry which is preliminary data.</text>
</comment>
<organism evidence="5 6">
    <name type="scientific">Durusdinium trenchii</name>
    <dbReference type="NCBI Taxonomy" id="1381693"/>
    <lineage>
        <taxon>Eukaryota</taxon>
        <taxon>Sar</taxon>
        <taxon>Alveolata</taxon>
        <taxon>Dinophyceae</taxon>
        <taxon>Suessiales</taxon>
        <taxon>Symbiodiniaceae</taxon>
        <taxon>Durusdinium</taxon>
    </lineage>
</organism>
<dbReference type="Gene3D" id="3.40.50.80">
    <property type="entry name" value="Nucleotide-binding domain of ferredoxin-NADP reductase (FNR) module"/>
    <property type="match status" value="1"/>
</dbReference>
<keyword evidence="6" id="KW-1185">Reference proteome</keyword>
<keyword evidence="2" id="KW-0411">Iron-sulfur</keyword>
<dbReference type="PROSITE" id="PS51384">
    <property type="entry name" value="FAD_FR"/>
    <property type="match status" value="1"/>
</dbReference>
<dbReference type="PRINTS" id="PR00406">
    <property type="entry name" value="CYTB5RDTASE"/>
</dbReference>
<dbReference type="InterPro" id="IPR001041">
    <property type="entry name" value="2Fe-2S_ferredoxin-type"/>
</dbReference>
<dbReference type="InterPro" id="IPR039261">
    <property type="entry name" value="FNR_nucleotide-bd"/>
</dbReference>
<dbReference type="InterPro" id="IPR050415">
    <property type="entry name" value="MRET"/>
</dbReference>
<dbReference type="CDD" id="cd00207">
    <property type="entry name" value="fer2"/>
    <property type="match status" value="1"/>
</dbReference>
<dbReference type="Pfam" id="PF00111">
    <property type="entry name" value="Fer2"/>
    <property type="match status" value="1"/>
</dbReference>
<feature type="domain" description="FAD-binding FR-type" evidence="4">
    <location>
        <begin position="23"/>
        <end position="125"/>
    </location>
</feature>
<dbReference type="InterPro" id="IPR036010">
    <property type="entry name" value="2Fe-2S_ferredoxin-like_sf"/>
</dbReference>
<evidence type="ECO:0000259" key="4">
    <source>
        <dbReference type="PROSITE" id="PS51384"/>
    </source>
</evidence>
<gene>
    <name evidence="5" type="ORF">SCF082_LOCUS32266</name>
</gene>
<dbReference type="Pfam" id="PF00970">
    <property type="entry name" value="FAD_binding_6"/>
    <property type="match status" value="1"/>
</dbReference>
<dbReference type="Proteomes" id="UP001642464">
    <property type="component" value="Unassembled WGS sequence"/>
</dbReference>
<protein>
    <submittedName>
        <fullName evidence="5">NADPH oxidoreductase (Stearoyl-CoA 9-desaturase electron transfer partner)</fullName>
    </submittedName>
</protein>
<reference evidence="5 6" key="1">
    <citation type="submission" date="2024-02" db="EMBL/GenBank/DDBJ databases">
        <authorList>
            <person name="Chen Y."/>
            <person name="Shah S."/>
            <person name="Dougan E. K."/>
            <person name="Thang M."/>
            <person name="Chan C."/>
        </authorList>
    </citation>
    <scope>NUCLEOTIDE SEQUENCE [LARGE SCALE GENOMIC DNA]</scope>
</reference>
<dbReference type="InterPro" id="IPR012675">
    <property type="entry name" value="Beta-grasp_dom_sf"/>
</dbReference>
<dbReference type="SUPFAM" id="SSF63380">
    <property type="entry name" value="Riboflavin synthase domain-like"/>
    <property type="match status" value="1"/>
</dbReference>
<dbReference type="Gene3D" id="3.10.20.30">
    <property type="match status" value="1"/>
</dbReference>
<dbReference type="InterPro" id="IPR008333">
    <property type="entry name" value="Cbr1-like_FAD-bd_dom"/>
</dbReference>
<evidence type="ECO:0000256" key="1">
    <source>
        <dbReference type="ARBA" id="ARBA00022714"/>
    </source>
</evidence>
<dbReference type="SUPFAM" id="SSF54292">
    <property type="entry name" value="2Fe-2S ferredoxin-like"/>
    <property type="match status" value="1"/>
</dbReference>
<evidence type="ECO:0000313" key="5">
    <source>
        <dbReference type="EMBL" id="CAK9061670.1"/>
    </source>
</evidence>
<name>A0ABP0NH17_9DINO</name>
<dbReference type="PANTHER" id="PTHR47354:SF3">
    <property type="entry name" value="OXIDOREDUCTASE-RELATED"/>
    <property type="match status" value="1"/>
</dbReference>
<dbReference type="Gene3D" id="2.40.30.10">
    <property type="entry name" value="Translation factors"/>
    <property type="match status" value="1"/>
</dbReference>
<accession>A0ABP0NH17</accession>
<dbReference type="InterPro" id="IPR017938">
    <property type="entry name" value="Riboflavin_synthase-like_b-brl"/>
</dbReference>
<keyword evidence="1" id="KW-0479">Metal-binding</keyword>
<keyword evidence="1" id="KW-0001">2Fe-2S</keyword>
<feature type="domain" description="2Fe-2S ferredoxin-type" evidence="3">
    <location>
        <begin position="237"/>
        <end position="318"/>
    </location>
</feature>
<dbReference type="SUPFAM" id="SSF52343">
    <property type="entry name" value="Ferredoxin reductase-like, C-terminal NADP-linked domain"/>
    <property type="match status" value="1"/>
</dbReference>
<proteinExistence type="predicted"/>
<evidence type="ECO:0000259" key="3">
    <source>
        <dbReference type="PROSITE" id="PS51085"/>
    </source>
</evidence>
<dbReference type="InterPro" id="IPR017927">
    <property type="entry name" value="FAD-bd_FR_type"/>
</dbReference>